<dbReference type="PaxDb" id="411470-RUMGNA_02161"/>
<comment type="caution">
    <text evidence="3">The sequence shown here is derived from an EMBL/GenBank/DDBJ whole genome shotgun (WGS) entry which is preliminary data.</text>
</comment>
<dbReference type="Proteomes" id="UP000004410">
    <property type="component" value="Unassembled WGS sequence"/>
</dbReference>
<evidence type="ECO:0000313" key="3">
    <source>
        <dbReference type="EMBL" id="EDN77557.1"/>
    </source>
</evidence>
<dbReference type="eggNOG" id="COG2964">
    <property type="taxonomic scope" value="Bacteria"/>
</dbReference>
<dbReference type="InterPro" id="IPR039445">
    <property type="entry name" value="DauR-like_HTH"/>
</dbReference>
<dbReference type="PANTHER" id="PTHR35568">
    <property type="entry name" value="TRANSCRIPTIONAL REGULATOR DAUR"/>
    <property type="match status" value="1"/>
</dbReference>
<feature type="domain" description="Transcriptional regulator DauR-like HTH" evidence="2">
    <location>
        <begin position="161"/>
        <end position="221"/>
    </location>
</feature>
<gene>
    <name evidence="3" type="ORF">RUMGNA_02161</name>
</gene>
<sequence length="225" mass="24934">MFFTKGGMTMDHTLKLLKQMAHGIAKQFGTSCEVVIHDLNKDLETSIVHIENGQVTHRKSGDGPSGIVLETLHKNAAKVQDKLSYLTRTEDGRILKSSTLYIRDADEKISYIFSINYDITALLTIDSALGSLLHTEPETDTYTVSKPHSPQTITRNVEELLNDLMQQGVALVGKPVALMTKEDKIQVVRYLNDAGAFLITKSGDKVANLLNISKFTLYSYMDAGK</sequence>
<protein>
    <submittedName>
        <fullName evidence="3">YheO-like protein</fullName>
    </submittedName>
</protein>
<evidence type="ECO:0000259" key="1">
    <source>
        <dbReference type="Pfam" id="PF08348"/>
    </source>
</evidence>
<evidence type="ECO:0000259" key="2">
    <source>
        <dbReference type="Pfam" id="PF13309"/>
    </source>
</evidence>
<dbReference type="AlphaFoldDB" id="A7B3N1"/>
<reference evidence="3 4" key="1">
    <citation type="submission" date="2007-04" db="EMBL/GenBank/DDBJ databases">
        <authorList>
            <person name="Fulton L."/>
            <person name="Clifton S."/>
            <person name="Fulton B."/>
            <person name="Xu J."/>
            <person name="Minx P."/>
            <person name="Pepin K.H."/>
            <person name="Johnson M."/>
            <person name="Thiruvilangam P."/>
            <person name="Bhonagiri V."/>
            <person name="Nash W.E."/>
            <person name="Mardis E.R."/>
            <person name="Wilson R.K."/>
        </authorList>
    </citation>
    <scope>NUCLEOTIDE SEQUENCE [LARGE SCALE GENOMIC DNA]</scope>
    <source>
        <strain evidence="3 4">ATCC 29149</strain>
    </source>
</reference>
<feature type="domain" description="YheO-like" evidence="1">
    <location>
        <begin position="14"/>
        <end position="125"/>
    </location>
</feature>
<proteinExistence type="predicted"/>
<organism evidence="3 4">
    <name type="scientific">Mediterraneibacter gnavus (strain ATCC 29149 / DSM 114966 / JCM 6515 / VPI C7-9)</name>
    <name type="common">Ruminococcus gnavus</name>
    <dbReference type="NCBI Taxonomy" id="411470"/>
    <lineage>
        <taxon>Bacteria</taxon>
        <taxon>Bacillati</taxon>
        <taxon>Bacillota</taxon>
        <taxon>Clostridia</taxon>
        <taxon>Lachnospirales</taxon>
        <taxon>Lachnospiraceae</taxon>
        <taxon>Mediterraneibacter</taxon>
    </lineage>
</organism>
<accession>A7B3N1</accession>
<dbReference type="EMBL" id="AAYG02000016">
    <property type="protein sequence ID" value="EDN77557.1"/>
    <property type="molecule type" value="Genomic_DNA"/>
</dbReference>
<dbReference type="Pfam" id="PF08348">
    <property type="entry name" value="PAS_6"/>
    <property type="match status" value="1"/>
</dbReference>
<dbReference type="PANTHER" id="PTHR35568:SF1">
    <property type="entry name" value="TRANSCRIPTIONAL REGULATOR DAUR"/>
    <property type="match status" value="1"/>
</dbReference>
<name>A7B3N1_MEDG7</name>
<dbReference type="InterPro" id="IPR013559">
    <property type="entry name" value="YheO"/>
</dbReference>
<dbReference type="InterPro" id="IPR039446">
    <property type="entry name" value="DauR-like"/>
</dbReference>
<dbReference type="Pfam" id="PF13309">
    <property type="entry name" value="HTH_22"/>
    <property type="match status" value="1"/>
</dbReference>
<evidence type="ECO:0000313" key="4">
    <source>
        <dbReference type="Proteomes" id="UP000004410"/>
    </source>
</evidence>
<reference evidence="3 4" key="2">
    <citation type="submission" date="2007-06" db="EMBL/GenBank/DDBJ databases">
        <title>Draft genome sequence of Ruminococcus gnavus (ATCC 29149).</title>
        <authorList>
            <person name="Sudarsanam P."/>
            <person name="Ley R."/>
            <person name="Guruge J."/>
            <person name="Turnbaugh P.J."/>
            <person name="Mahowald M."/>
            <person name="Liep D."/>
            <person name="Gordon J."/>
        </authorList>
    </citation>
    <scope>NUCLEOTIDE SEQUENCE [LARGE SCALE GENOMIC DNA]</scope>
    <source>
        <strain evidence="3 4">ATCC 29149</strain>
    </source>
</reference>